<evidence type="ECO:0000313" key="3">
    <source>
        <dbReference type="Proteomes" id="UP000017127"/>
    </source>
</evidence>
<evidence type="ECO:0000313" key="2">
    <source>
        <dbReference type="EMBL" id="ERT03546.1"/>
    </source>
</evidence>
<dbReference type="Proteomes" id="UP000017127">
    <property type="component" value="Unassembled WGS sequence"/>
</dbReference>
<feature type="region of interest" description="Disordered" evidence="1">
    <location>
        <begin position="44"/>
        <end position="71"/>
    </location>
</feature>
<sequence length="71" mass="8029">SSGFESPKIVGADANYYNRALWIIHQQGDNFIIENQETKRYLFSDGEPIKGSSEEPREAGKHHPVLKVLQS</sequence>
<comment type="caution">
    <text evidence="2">The sequence shown here is derived from an EMBL/GenBank/DDBJ whole genome shotgun (WGS) entry which is preliminary data.</text>
</comment>
<proteinExistence type="predicted"/>
<feature type="non-terminal residue" evidence="2">
    <location>
        <position position="1"/>
    </location>
</feature>
<dbReference type="RefSeq" id="WP_023070039.1">
    <property type="nucleotide sequence ID" value="NZ_AUZM01000387.1"/>
</dbReference>
<protein>
    <submittedName>
        <fullName evidence="2">Lectin domain protein</fullName>
    </submittedName>
</protein>
<gene>
    <name evidence="2" type="ORF">M595_6516</name>
</gene>
<name>U7Q9V0_9CYAN</name>
<reference evidence="2 3" key="1">
    <citation type="journal article" date="2013" name="Front. Microbiol.">
        <title>Comparative genomic analyses of the cyanobacterium, Lyngbya aestuarii BL J, a powerful hydrogen producer.</title>
        <authorList>
            <person name="Kothari A."/>
            <person name="Vaughn M."/>
            <person name="Garcia-Pichel F."/>
        </authorList>
    </citation>
    <scope>NUCLEOTIDE SEQUENCE [LARGE SCALE GENOMIC DNA]</scope>
    <source>
        <strain evidence="2 3">BL J</strain>
    </source>
</reference>
<organism evidence="2 3">
    <name type="scientific">Lyngbya aestuarii BL J</name>
    <dbReference type="NCBI Taxonomy" id="1348334"/>
    <lineage>
        <taxon>Bacteria</taxon>
        <taxon>Bacillati</taxon>
        <taxon>Cyanobacteriota</taxon>
        <taxon>Cyanophyceae</taxon>
        <taxon>Oscillatoriophycideae</taxon>
        <taxon>Oscillatoriales</taxon>
        <taxon>Microcoleaceae</taxon>
        <taxon>Lyngbya</taxon>
    </lineage>
</organism>
<feature type="compositionally biased region" description="Basic and acidic residues" evidence="1">
    <location>
        <begin position="52"/>
        <end position="61"/>
    </location>
</feature>
<dbReference type="AlphaFoldDB" id="U7Q9V0"/>
<keyword evidence="3" id="KW-1185">Reference proteome</keyword>
<dbReference type="EMBL" id="AUZM01000387">
    <property type="protein sequence ID" value="ERT03546.1"/>
    <property type="molecule type" value="Genomic_DNA"/>
</dbReference>
<evidence type="ECO:0000256" key="1">
    <source>
        <dbReference type="SAM" id="MobiDB-lite"/>
    </source>
</evidence>
<accession>U7Q9V0</accession>